<dbReference type="Proteomes" id="UP000299084">
    <property type="component" value="Unassembled WGS sequence"/>
</dbReference>
<reference evidence="2 3" key="1">
    <citation type="journal article" date="2019" name="Mol. Ecol. Resour.">
        <title>Improving Illumina assemblies with Hi-C and long reads: an example with the North African dromedary.</title>
        <authorList>
            <person name="Elbers J.P."/>
            <person name="Rogers M.F."/>
            <person name="Perelman P.L."/>
            <person name="Proskuryakova A.A."/>
            <person name="Serdyukova N.A."/>
            <person name="Johnson W.E."/>
            <person name="Horin P."/>
            <person name="Corander J."/>
            <person name="Murphy D."/>
            <person name="Burger P.A."/>
        </authorList>
    </citation>
    <scope>NUCLEOTIDE SEQUENCE [LARGE SCALE GENOMIC DNA]</scope>
    <source>
        <strain evidence="2">Drom800</strain>
        <tissue evidence="2">Blood</tissue>
    </source>
</reference>
<dbReference type="GO" id="GO:0006355">
    <property type="term" value="P:regulation of DNA-templated transcription"/>
    <property type="evidence" value="ECO:0007669"/>
    <property type="project" value="InterPro"/>
</dbReference>
<keyword evidence="3" id="KW-1185">Reference proteome</keyword>
<evidence type="ECO:0000313" key="3">
    <source>
        <dbReference type="Proteomes" id="UP000299084"/>
    </source>
</evidence>
<dbReference type="GO" id="GO:0005737">
    <property type="term" value="C:cytoplasm"/>
    <property type="evidence" value="ECO:0007669"/>
    <property type="project" value="TreeGrafter"/>
</dbReference>
<dbReference type="PANTHER" id="PTHR47282">
    <property type="entry name" value="PGC-1 AND ERR-INDUCED REGULATOR IN MUSCLE PROTEIN 1"/>
    <property type="match status" value="1"/>
</dbReference>
<proteinExistence type="predicted"/>
<feature type="region of interest" description="Disordered" evidence="1">
    <location>
        <begin position="36"/>
        <end position="85"/>
    </location>
</feature>
<evidence type="ECO:0000256" key="1">
    <source>
        <dbReference type="SAM" id="MobiDB-lite"/>
    </source>
</evidence>
<dbReference type="AlphaFoldDB" id="A0A5N4DAQ1"/>
<accession>A0A5N4DAQ1</accession>
<dbReference type="PANTHER" id="PTHR47282:SF1">
    <property type="entry name" value="PGC-1 AND ERR-INDUCED REGULATOR IN MUSCLE PROTEIN 1"/>
    <property type="match status" value="1"/>
</dbReference>
<evidence type="ECO:0000313" key="2">
    <source>
        <dbReference type="EMBL" id="KAB1268244.1"/>
    </source>
</evidence>
<dbReference type="GO" id="GO:0005634">
    <property type="term" value="C:nucleus"/>
    <property type="evidence" value="ECO:0007669"/>
    <property type="project" value="TreeGrafter"/>
</dbReference>
<dbReference type="EMBL" id="JWIN03000013">
    <property type="protein sequence ID" value="KAB1268244.1"/>
    <property type="molecule type" value="Genomic_DNA"/>
</dbReference>
<comment type="caution">
    <text evidence="2">The sequence shown here is derived from an EMBL/GenBank/DDBJ whole genome shotgun (WGS) entry which is preliminary data.</text>
</comment>
<protein>
    <submittedName>
        <fullName evidence="2">PGC-1 and ERR-induced regulator in muscle protein 1</fullName>
    </submittedName>
</protein>
<organism evidence="2 3">
    <name type="scientific">Camelus dromedarius</name>
    <name type="common">Dromedary</name>
    <name type="synonym">Arabian camel</name>
    <dbReference type="NCBI Taxonomy" id="9838"/>
    <lineage>
        <taxon>Eukaryota</taxon>
        <taxon>Metazoa</taxon>
        <taxon>Chordata</taxon>
        <taxon>Craniata</taxon>
        <taxon>Vertebrata</taxon>
        <taxon>Euteleostomi</taxon>
        <taxon>Mammalia</taxon>
        <taxon>Eutheria</taxon>
        <taxon>Laurasiatheria</taxon>
        <taxon>Artiodactyla</taxon>
        <taxon>Tylopoda</taxon>
        <taxon>Camelidae</taxon>
        <taxon>Camelus</taxon>
    </lineage>
</organism>
<dbReference type="InterPro" id="IPR043442">
    <property type="entry name" value="Perm1"/>
</dbReference>
<sequence>MENFQYSVQLSDQDWAEFSAAAEECGFLHAGLASGDELLSSDTDQRDSSGSSPPGPPPLLEGQLAPRGSGWPGLEEEDKAATRQLVSRSWHEPVLALGAGGPGPRSCFAVTLPEAYEFFLCDTIHEEDEDAEGAAEACPAPADVQWPEVCEFFFQDCRAQRSGRREGHSLAPPLQAEPVPVPPPGDPMPISIPEAYEHFLGEDRSGGMLGPAALLQMQAMEAPRSVSWGVGTGTPPELNPATAEQLNLAIRQAEEPRSPLTSFTFSQNDMCLVFVAFATWAVRTSDLQAPDAWKTVLLANIGTISAIRYFRRQVGRERPSPSPSPSPSS</sequence>
<gene>
    <name evidence="2" type="ORF">Cadr_000013022</name>
</gene>
<name>A0A5N4DAQ1_CAMDR</name>
<dbReference type="GO" id="GO:0014850">
    <property type="term" value="P:response to muscle activity"/>
    <property type="evidence" value="ECO:0007669"/>
    <property type="project" value="TreeGrafter"/>
</dbReference>